<dbReference type="InterPro" id="IPR036890">
    <property type="entry name" value="HATPase_C_sf"/>
</dbReference>
<protein>
    <recommendedName>
        <fullName evidence="3">ATP-binding protein</fullName>
    </recommendedName>
</protein>
<name>A0ABN3U8I2_9ACTN</name>
<evidence type="ECO:0008006" key="3">
    <source>
        <dbReference type="Google" id="ProtNLM"/>
    </source>
</evidence>
<accession>A0ABN3U8I2</accession>
<sequence length="162" mass="17336">MSTTAVCLPDPPGSASVTRPSPANFKYSVGLPSGAYCVRPARILVRQVLRDHGLADLAEIGTFAVSELLAHACAFTPSGETQLLMRWRFGVLRLIVFDDHPTHPAPSEPLCRERRREALSVLDTVVAACGGICGLAELGPPLYGSKVWVVLPREAGELYAGL</sequence>
<reference evidence="1 2" key="1">
    <citation type="journal article" date="2019" name="Int. J. Syst. Evol. Microbiol.">
        <title>The Global Catalogue of Microorganisms (GCM) 10K type strain sequencing project: providing services to taxonomists for standard genome sequencing and annotation.</title>
        <authorList>
            <consortium name="The Broad Institute Genomics Platform"/>
            <consortium name="The Broad Institute Genome Sequencing Center for Infectious Disease"/>
            <person name="Wu L."/>
            <person name="Ma J."/>
        </authorList>
    </citation>
    <scope>NUCLEOTIDE SEQUENCE [LARGE SCALE GENOMIC DNA]</scope>
    <source>
        <strain evidence="1 2">JCM 4542</strain>
    </source>
</reference>
<dbReference type="Proteomes" id="UP001500886">
    <property type="component" value="Unassembled WGS sequence"/>
</dbReference>
<proteinExistence type="predicted"/>
<dbReference type="EMBL" id="BAAASL010000032">
    <property type="protein sequence ID" value="GAA2725725.1"/>
    <property type="molecule type" value="Genomic_DNA"/>
</dbReference>
<evidence type="ECO:0000313" key="1">
    <source>
        <dbReference type="EMBL" id="GAA2725725.1"/>
    </source>
</evidence>
<evidence type="ECO:0000313" key="2">
    <source>
        <dbReference type="Proteomes" id="UP001500886"/>
    </source>
</evidence>
<dbReference type="RefSeq" id="WP_344439773.1">
    <property type="nucleotide sequence ID" value="NZ_BAAASL010000032.1"/>
</dbReference>
<comment type="caution">
    <text evidence="1">The sequence shown here is derived from an EMBL/GenBank/DDBJ whole genome shotgun (WGS) entry which is preliminary data.</text>
</comment>
<gene>
    <name evidence="1" type="ORF">GCM10010315_58500</name>
</gene>
<keyword evidence="2" id="KW-1185">Reference proteome</keyword>
<dbReference type="Gene3D" id="3.30.565.10">
    <property type="entry name" value="Histidine kinase-like ATPase, C-terminal domain"/>
    <property type="match status" value="1"/>
</dbReference>
<organism evidence="1 2">
    <name type="scientific">Streptomyces luteosporeus</name>
    <dbReference type="NCBI Taxonomy" id="173856"/>
    <lineage>
        <taxon>Bacteria</taxon>
        <taxon>Bacillati</taxon>
        <taxon>Actinomycetota</taxon>
        <taxon>Actinomycetes</taxon>
        <taxon>Kitasatosporales</taxon>
        <taxon>Streptomycetaceae</taxon>
        <taxon>Streptomyces</taxon>
    </lineage>
</organism>